<evidence type="ECO:0000259" key="4">
    <source>
        <dbReference type="Pfam" id="PF00048"/>
    </source>
</evidence>
<reference evidence="5" key="3">
    <citation type="submission" date="2025-09" db="UniProtKB">
        <authorList>
            <consortium name="Ensembl"/>
        </authorList>
    </citation>
    <scope>IDENTIFICATION</scope>
</reference>
<dbReference type="GO" id="GO:0006955">
    <property type="term" value="P:immune response"/>
    <property type="evidence" value="ECO:0007669"/>
    <property type="project" value="InterPro"/>
</dbReference>
<feature type="chain" id="PRO_5025651065" evidence="3">
    <location>
        <begin position="29"/>
        <end position="138"/>
    </location>
</feature>
<organism evidence="5 6">
    <name type="scientific">Sphaeramia orbicularis</name>
    <name type="common">orbiculate cardinalfish</name>
    <dbReference type="NCBI Taxonomy" id="375764"/>
    <lineage>
        <taxon>Eukaryota</taxon>
        <taxon>Metazoa</taxon>
        <taxon>Chordata</taxon>
        <taxon>Craniata</taxon>
        <taxon>Vertebrata</taxon>
        <taxon>Euteleostomi</taxon>
        <taxon>Actinopterygii</taxon>
        <taxon>Neopterygii</taxon>
        <taxon>Teleostei</taxon>
        <taxon>Neoteleostei</taxon>
        <taxon>Acanthomorphata</taxon>
        <taxon>Gobiaria</taxon>
        <taxon>Kurtiformes</taxon>
        <taxon>Apogonoidei</taxon>
        <taxon>Apogonidae</taxon>
        <taxon>Apogoninae</taxon>
        <taxon>Sphaeramia</taxon>
    </lineage>
</organism>
<dbReference type="Proteomes" id="UP000472271">
    <property type="component" value="Chromosome 15"/>
</dbReference>
<evidence type="ECO:0000256" key="1">
    <source>
        <dbReference type="ARBA" id="ARBA00022514"/>
    </source>
</evidence>
<proteinExistence type="predicted"/>
<dbReference type="PRINTS" id="PR00436">
    <property type="entry name" value="INTERLEUKIN8"/>
</dbReference>
<feature type="signal peptide" evidence="3">
    <location>
        <begin position="1"/>
        <end position="28"/>
    </location>
</feature>
<dbReference type="Ensembl" id="ENSSORT00005028584.1">
    <property type="protein sequence ID" value="ENSSORP00005027788.1"/>
    <property type="gene ID" value="ENSSORG00005013294.1"/>
</dbReference>
<evidence type="ECO:0000256" key="2">
    <source>
        <dbReference type="SAM" id="MobiDB-lite"/>
    </source>
</evidence>
<gene>
    <name evidence="5" type="primary">LOC115433961</name>
</gene>
<keyword evidence="6" id="KW-1185">Reference proteome</keyword>
<feature type="region of interest" description="Disordered" evidence="2">
    <location>
        <begin position="107"/>
        <end position="138"/>
    </location>
</feature>
<reference evidence="5" key="2">
    <citation type="submission" date="2025-08" db="UniProtKB">
        <authorList>
            <consortium name="Ensembl"/>
        </authorList>
    </citation>
    <scope>IDENTIFICATION</scope>
</reference>
<dbReference type="AlphaFoldDB" id="A0A673AGE3"/>
<name>A0A673AGE3_9TELE</name>
<evidence type="ECO:0000313" key="6">
    <source>
        <dbReference type="Proteomes" id="UP000472271"/>
    </source>
</evidence>
<sequence length="138" mass="15648">MKLYFQSVCQLTFLGLCCVLFTVRESGSTFVPGRCVCPHSKPGVRGQLKDLTVYPKSPSCNKFTVIVTLKSNSEQVCINPEGPMGKQLIRCWKRAQKLGRNVKVCLRRNRRRGKGGRHHRSQQRTRGHNRRTSSSSSQ</sequence>
<feature type="compositionally biased region" description="Basic residues" evidence="2">
    <location>
        <begin position="107"/>
        <end position="131"/>
    </location>
</feature>
<dbReference type="RefSeq" id="XP_030011415.1">
    <property type="nucleotide sequence ID" value="XM_030155555.1"/>
</dbReference>
<dbReference type="InterPro" id="IPR036048">
    <property type="entry name" value="Interleukin_8-like_sf"/>
</dbReference>
<keyword evidence="1" id="KW-0202">Cytokine</keyword>
<keyword evidence="3" id="KW-0732">Signal</keyword>
<evidence type="ECO:0000313" key="5">
    <source>
        <dbReference type="Ensembl" id="ENSSORP00005027788.1"/>
    </source>
</evidence>
<accession>A0A673AGE3</accession>
<dbReference type="Pfam" id="PF00048">
    <property type="entry name" value="IL8"/>
    <property type="match status" value="1"/>
</dbReference>
<dbReference type="GO" id="GO:0008009">
    <property type="term" value="F:chemokine activity"/>
    <property type="evidence" value="ECO:0007669"/>
    <property type="project" value="InterPro"/>
</dbReference>
<dbReference type="GeneID" id="115433961"/>
<dbReference type="Gene3D" id="2.40.50.40">
    <property type="match status" value="1"/>
</dbReference>
<dbReference type="FunCoup" id="A0A673AGE3">
    <property type="interactions" value="157"/>
</dbReference>
<evidence type="ECO:0000256" key="3">
    <source>
        <dbReference type="SAM" id="SignalP"/>
    </source>
</evidence>
<protein>
    <submittedName>
        <fullName evidence="5">C-X-C motif chemokine 10-like</fullName>
    </submittedName>
</protein>
<dbReference type="InParanoid" id="A0A673AGE3"/>
<dbReference type="InterPro" id="IPR001811">
    <property type="entry name" value="Chemokine_IL8-like_dom"/>
</dbReference>
<reference evidence="5" key="1">
    <citation type="submission" date="2019-06" db="EMBL/GenBank/DDBJ databases">
        <authorList>
            <consortium name="Wellcome Sanger Institute Data Sharing"/>
        </authorList>
    </citation>
    <scope>NUCLEOTIDE SEQUENCE [LARGE SCALE GENOMIC DNA]</scope>
</reference>
<dbReference type="SUPFAM" id="SSF54117">
    <property type="entry name" value="Interleukin 8-like chemokines"/>
    <property type="match status" value="1"/>
</dbReference>
<dbReference type="GO" id="GO:0005615">
    <property type="term" value="C:extracellular space"/>
    <property type="evidence" value="ECO:0007669"/>
    <property type="project" value="UniProtKB-KW"/>
</dbReference>
<feature type="domain" description="Chemokine interleukin-8-like" evidence="4">
    <location>
        <begin position="34"/>
        <end position="92"/>
    </location>
</feature>